<feature type="binding site" evidence="5">
    <location>
        <position position="337"/>
    </location>
    <ligand>
        <name>substrate</name>
    </ligand>
</feature>
<dbReference type="EC" id="3.2.1.143" evidence="2"/>
<name>A0A0L0C4D8_LUCCU</name>
<dbReference type="GO" id="GO:0005634">
    <property type="term" value="C:nucleus"/>
    <property type="evidence" value="ECO:0007669"/>
    <property type="project" value="TreeGrafter"/>
</dbReference>
<comment type="similarity">
    <text evidence="1">Belongs to the poly(ADP-ribose) glycohydrolase family.</text>
</comment>
<feature type="binding site" evidence="5">
    <location>
        <position position="323"/>
    </location>
    <ligand>
        <name>substrate</name>
    </ligand>
</feature>
<gene>
    <name evidence="9" type="ORF">FF38_00844</name>
</gene>
<keyword evidence="10" id="KW-1185">Reference proteome</keyword>
<comment type="caution">
    <text evidence="9">The sequence shown here is derived from an EMBL/GenBank/DDBJ whole genome shotgun (WGS) entry which is preliminary data.</text>
</comment>
<dbReference type="InterPro" id="IPR048362">
    <property type="entry name" value="PARG_helical"/>
</dbReference>
<evidence type="ECO:0000256" key="6">
    <source>
        <dbReference type="SAM" id="MobiDB-lite"/>
    </source>
</evidence>
<dbReference type="GO" id="GO:0005975">
    <property type="term" value="P:carbohydrate metabolic process"/>
    <property type="evidence" value="ECO:0007669"/>
    <property type="project" value="InterPro"/>
</dbReference>
<accession>A0A0L0C4D8</accession>
<evidence type="ECO:0000256" key="1">
    <source>
        <dbReference type="ARBA" id="ARBA00009545"/>
    </source>
</evidence>
<feature type="active site" evidence="4">
    <location>
        <position position="339"/>
    </location>
</feature>
<dbReference type="PANTHER" id="PTHR12837:SF15">
    <property type="entry name" value="POLY(ADP-RIBOSE) GLYCOHYDROLASE"/>
    <property type="match status" value="1"/>
</dbReference>
<feature type="active site" evidence="4">
    <location>
        <position position="320"/>
    </location>
</feature>
<organism evidence="9 10">
    <name type="scientific">Lucilia cuprina</name>
    <name type="common">Green bottle fly</name>
    <name type="synonym">Australian sheep blowfly</name>
    <dbReference type="NCBI Taxonomy" id="7375"/>
    <lineage>
        <taxon>Eukaryota</taxon>
        <taxon>Metazoa</taxon>
        <taxon>Ecdysozoa</taxon>
        <taxon>Arthropoda</taxon>
        <taxon>Hexapoda</taxon>
        <taxon>Insecta</taxon>
        <taxon>Pterygota</taxon>
        <taxon>Neoptera</taxon>
        <taxon>Endopterygota</taxon>
        <taxon>Diptera</taxon>
        <taxon>Brachycera</taxon>
        <taxon>Muscomorpha</taxon>
        <taxon>Oestroidea</taxon>
        <taxon>Calliphoridae</taxon>
        <taxon>Luciliinae</taxon>
        <taxon>Lucilia</taxon>
    </lineage>
</organism>
<keyword evidence="3 9" id="KW-0378">Hydrolase</keyword>
<dbReference type="PANTHER" id="PTHR12837">
    <property type="entry name" value="POLY ADP-RIBOSE GLYCOHYDROLASE"/>
    <property type="match status" value="1"/>
</dbReference>
<protein>
    <recommendedName>
        <fullName evidence="2">poly(ADP-ribose) glycohydrolase</fullName>
        <ecNumber evidence="2">3.2.1.143</ecNumber>
    </recommendedName>
</protein>
<dbReference type="GO" id="GO:0006282">
    <property type="term" value="P:regulation of DNA repair"/>
    <property type="evidence" value="ECO:0007669"/>
    <property type="project" value="InterPro"/>
</dbReference>
<evidence type="ECO:0000313" key="9">
    <source>
        <dbReference type="EMBL" id="KNC26314.1"/>
    </source>
</evidence>
<dbReference type="GO" id="GO:0005737">
    <property type="term" value="C:cytoplasm"/>
    <property type="evidence" value="ECO:0007669"/>
    <property type="project" value="TreeGrafter"/>
</dbReference>
<feature type="region of interest" description="Disordered" evidence="6">
    <location>
        <begin position="645"/>
        <end position="711"/>
    </location>
</feature>
<proteinExistence type="inferred from homology"/>
<dbReference type="EMBL" id="JRES01000996">
    <property type="protein sequence ID" value="KNC26314.1"/>
    <property type="molecule type" value="Genomic_DNA"/>
</dbReference>
<evidence type="ECO:0000259" key="7">
    <source>
        <dbReference type="Pfam" id="PF05028"/>
    </source>
</evidence>
<dbReference type="Pfam" id="PF05028">
    <property type="entry name" value="PARG_cat_C"/>
    <property type="match status" value="1"/>
</dbReference>
<dbReference type="Proteomes" id="UP000037069">
    <property type="component" value="Unassembled WGS sequence"/>
</dbReference>
<evidence type="ECO:0000256" key="3">
    <source>
        <dbReference type="ARBA" id="ARBA00022801"/>
    </source>
</evidence>
<evidence type="ECO:0000313" key="10">
    <source>
        <dbReference type="Proteomes" id="UP000037069"/>
    </source>
</evidence>
<evidence type="ECO:0000259" key="8">
    <source>
        <dbReference type="Pfam" id="PF20811"/>
    </source>
</evidence>
<dbReference type="GO" id="GO:1990966">
    <property type="term" value="P:ATP generation from poly-ADP-D-ribose"/>
    <property type="evidence" value="ECO:0007669"/>
    <property type="project" value="TreeGrafter"/>
</dbReference>
<dbReference type="STRING" id="7375.A0A0L0C4D8"/>
<dbReference type="OrthoDB" id="1937899at2759"/>
<dbReference type="GO" id="GO:0004649">
    <property type="term" value="F:poly(ADP-ribose) glycohydrolase activity"/>
    <property type="evidence" value="ECO:0007669"/>
    <property type="project" value="UniProtKB-EC"/>
</dbReference>
<feature type="compositionally biased region" description="Polar residues" evidence="6">
    <location>
        <begin position="565"/>
        <end position="575"/>
    </location>
</feature>
<feature type="active site" evidence="4">
    <location>
        <position position="338"/>
    </location>
</feature>
<feature type="region of interest" description="Disordered" evidence="6">
    <location>
        <begin position="1"/>
        <end position="21"/>
    </location>
</feature>
<evidence type="ECO:0000256" key="2">
    <source>
        <dbReference type="ARBA" id="ARBA00012255"/>
    </source>
</evidence>
<feature type="domain" description="PARG helical" evidence="8">
    <location>
        <begin position="153"/>
        <end position="278"/>
    </location>
</feature>
<evidence type="ECO:0000256" key="4">
    <source>
        <dbReference type="PIRSR" id="PIRSR607724-1"/>
    </source>
</evidence>
<evidence type="ECO:0000256" key="5">
    <source>
        <dbReference type="PIRSR" id="PIRSR607724-2"/>
    </source>
</evidence>
<dbReference type="InterPro" id="IPR046372">
    <property type="entry name" value="PARG_cat_C"/>
</dbReference>
<feature type="domain" description="PARG catalytic Macro" evidence="7">
    <location>
        <begin position="286"/>
        <end position="489"/>
    </location>
</feature>
<feature type="region of interest" description="Disordered" evidence="6">
    <location>
        <begin position="545"/>
        <end position="629"/>
    </location>
</feature>
<feature type="compositionally biased region" description="Polar residues" evidence="6">
    <location>
        <begin position="651"/>
        <end position="678"/>
    </location>
</feature>
<dbReference type="GO" id="GO:0009225">
    <property type="term" value="P:nucleotide-sugar metabolic process"/>
    <property type="evidence" value="ECO:0007669"/>
    <property type="project" value="TreeGrafter"/>
</dbReference>
<sequence>MLGDGEEDSRNGQMSEDELPEVNWRGCSMSEIYRQLNPFELDHLPAVKPSESHTVLHHFPIRNADTEPPKPLKSHHKWDALHVRLPCSSKSQYPVVQEDGSSSIENRWEMIEKALLRPIQNSHDLQAAILSYNTKYEGVWNFRALHKLFGEEYDEDESKIFFENLLPRIIRLALRLPELVQAPIPLLKQGKCHAVTLTQEQISCLLANAFLCTYPRRNTLKKKSEYSTFPDINFNRLFQSSGSAVLEKIKCICHYFRRVCPLEDDRSNVPTGCVTFERRYMPHNEMPNWSESSIPLGITPLHITSDGTIEDEGLGLLQVDFANKYLGGGVLGGGCVQEEIRFVICPELIVSKLFTECLRPTEALLMVGCERYSNYTGYANTFQWAGNHEDNTPRDSSRRRMCHIVAIDALHFQDSAHQYHEELMLRELNKAYVGFSTSLTTLAPGVASGNWGCGAFGGEATLKALLQLMACTVTTRPLVYFTFGNEELRDQVHKMHTFFIENNILVKDLWSVLKKFYTRKLPAKELYTFLYSELEKIKRSPPKKQIIENATNQTNNDAERKVDMKNTTTLNSMSITPRPMNKRSPPSNAKRSLEESQDIFATTSPEGENDETNETAAAVAPKNTATIDLSISDDSETEELLEMAAPDAEASINSTPKKVVDNKSSPSNGGTPAKTNTKSRQRTLLEMLDQSYNQAGPATKKYCASKSPQKN</sequence>
<dbReference type="AlphaFoldDB" id="A0A0L0C4D8"/>
<dbReference type="Pfam" id="PF20811">
    <property type="entry name" value="PARG_cat_N"/>
    <property type="match status" value="1"/>
</dbReference>
<dbReference type="InterPro" id="IPR007724">
    <property type="entry name" value="Poly_GlycHdrlase"/>
</dbReference>
<reference evidence="9 10" key="1">
    <citation type="journal article" date="2015" name="Nat. Commun.">
        <title>Lucilia cuprina genome unlocks parasitic fly biology to underpin future interventions.</title>
        <authorList>
            <person name="Anstead C.A."/>
            <person name="Korhonen P.K."/>
            <person name="Young N.D."/>
            <person name="Hall R.S."/>
            <person name="Jex A.R."/>
            <person name="Murali S.C."/>
            <person name="Hughes D.S."/>
            <person name="Lee S.F."/>
            <person name="Perry T."/>
            <person name="Stroehlein A.J."/>
            <person name="Ansell B.R."/>
            <person name="Breugelmans B."/>
            <person name="Hofmann A."/>
            <person name="Qu J."/>
            <person name="Dugan S."/>
            <person name="Lee S.L."/>
            <person name="Chao H."/>
            <person name="Dinh H."/>
            <person name="Han Y."/>
            <person name="Doddapaneni H.V."/>
            <person name="Worley K.C."/>
            <person name="Muzny D.M."/>
            <person name="Ioannidis P."/>
            <person name="Waterhouse R.M."/>
            <person name="Zdobnov E.M."/>
            <person name="James P.J."/>
            <person name="Bagnall N.H."/>
            <person name="Kotze A.C."/>
            <person name="Gibbs R.A."/>
            <person name="Richards S."/>
            <person name="Batterham P."/>
            <person name="Gasser R.B."/>
        </authorList>
    </citation>
    <scope>NUCLEOTIDE SEQUENCE [LARGE SCALE GENOMIC DNA]</scope>
    <source>
        <strain evidence="9 10">LS</strain>
        <tissue evidence="9">Full body</tissue>
    </source>
</reference>
<dbReference type="OMA" id="WGMIERA"/>
<feature type="binding site" evidence="5">
    <location>
        <position position="378"/>
    </location>
    <ligand>
        <name>substrate</name>
    </ligand>
</feature>